<dbReference type="AlphaFoldDB" id="K8F1D5"/>
<feature type="compositionally biased region" description="Basic and acidic residues" evidence="1">
    <location>
        <begin position="668"/>
        <end position="678"/>
    </location>
</feature>
<feature type="compositionally biased region" description="Basic and acidic residues" evidence="1">
    <location>
        <begin position="480"/>
        <end position="491"/>
    </location>
</feature>
<reference evidence="2 3" key="1">
    <citation type="submission" date="2011-10" db="EMBL/GenBank/DDBJ databases">
        <authorList>
            <person name="Genoscope - CEA"/>
        </authorList>
    </citation>
    <scope>NUCLEOTIDE SEQUENCE [LARGE SCALE GENOMIC DNA]</scope>
    <source>
        <strain evidence="2 3">RCC 1105</strain>
    </source>
</reference>
<gene>
    <name evidence="2" type="ORF">Bathy03g05040</name>
</gene>
<feature type="region of interest" description="Disordered" evidence="1">
    <location>
        <begin position="317"/>
        <end position="388"/>
    </location>
</feature>
<evidence type="ECO:0000313" key="2">
    <source>
        <dbReference type="EMBL" id="CCO15353.1"/>
    </source>
</evidence>
<evidence type="ECO:0000313" key="3">
    <source>
        <dbReference type="Proteomes" id="UP000198341"/>
    </source>
</evidence>
<accession>K8F1D5</accession>
<feature type="region of interest" description="Disordered" evidence="1">
    <location>
        <begin position="526"/>
        <end position="559"/>
    </location>
</feature>
<name>K8F1D5_9CHLO</name>
<feature type="region of interest" description="Disordered" evidence="1">
    <location>
        <begin position="635"/>
        <end position="678"/>
    </location>
</feature>
<protein>
    <submittedName>
        <fullName evidence="2">Uncharacterized protein</fullName>
    </submittedName>
</protein>
<feature type="region of interest" description="Disordered" evidence="1">
    <location>
        <begin position="163"/>
        <end position="201"/>
    </location>
</feature>
<organism evidence="2 3">
    <name type="scientific">Bathycoccus prasinos</name>
    <dbReference type="NCBI Taxonomy" id="41875"/>
    <lineage>
        <taxon>Eukaryota</taxon>
        <taxon>Viridiplantae</taxon>
        <taxon>Chlorophyta</taxon>
        <taxon>Mamiellophyceae</taxon>
        <taxon>Mamiellales</taxon>
        <taxon>Bathycoccaceae</taxon>
        <taxon>Bathycoccus</taxon>
    </lineage>
</organism>
<evidence type="ECO:0000256" key="1">
    <source>
        <dbReference type="SAM" id="MobiDB-lite"/>
    </source>
</evidence>
<sequence length="692" mass="77628">MEEKDNDDNDNVKVNAMLLRAMKHLESNRNDGVDVQTMMIETTTTLNAKRGANHRLRERKGTAVDSSSYSAFASQSASKKTSTKSLSKVTLNELKQRARNAREGYALSEKAILAGGDRETKFGYCLMYLNAIQKSVNEMCLGGVDFEDARRRRRRYPWEAFDEPDEEDDLEKKRVKRKKQNEEREREKKLKKKKEETTLNGKEARGGGVMMKVVEEEEDAKALAPLTTMANAKSPRKRGAEGGEENVVVDEERTTTNKKPSTMAVKSIKPGRYPGEYCQLCGEHEHMVHVKYESQVLGEGKLVCYGCLVKEKKELEKKQRELTSAKERQKRKELTKAARRKRDETITVTSPTTTPNTTTTHSYSSPVSGAPNAVALPQQQQSSSSPISEADVLVVDGDTVTPTATARTTDVALHTAEKIEAIHDISIVCDRCGKDNFRAAGELERHKTTQCIIAKTSEVIISDSLIETAVTTTTTSENENEAKQGERDGENVGKIIVANAIANIISEEGEANEKQQQDDTREIREEAFVERSREENLSREEVKNEESIDDEEERGKEETTVFVDVNTAADVPRKGCQSSSHKSEKRRELPLAEILHIAKDGFPFTKHASSGNISPPSVVISDSVHENTLNTIEPANLEQEERRRKAPVSPLDENKEDKKKRLAGPSMKESDERVREMKEWRTENVHALHHGY</sequence>
<feature type="compositionally biased region" description="Low complexity" evidence="1">
    <location>
        <begin position="346"/>
        <end position="366"/>
    </location>
</feature>
<feature type="region of interest" description="Disordered" evidence="1">
    <location>
        <begin position="231"/>
        <end position="267"/>
    </location>
</feature>
<dbReference type="GeneID" id="19017041"/>
<feature type="compositionally biased region" description="Basic and acidic residues" evidence="1">
    <location>
        <begin position="526"/>
        <end position="546"/>
    </location>
</feature>
<feature type="region of interest" description="Disordered" evidence="1">
    <location>
        <begin position="471"/>
        <end position="491"/>
    </location>
</feature>
<dbReference type="Proteomes" id="UP000198341">
    <property type="component" value="Chromosome 3"/>
</dbReference>
<dbReference type="RefSeq" id="XP_007513916.1">
    <property type="nucleotide sequence ID" value="XM_007513854.1"/>
</dbReference>
<proteinExistence type="predicted"/>
<dbReference type="KEGG" id="bpg:Bathy03g05040"/>
<feature type="compositionally biased region" description="Basic and acidic residues" evidence="1">
    <location>
        <begin position="180"/>
        <end position="201"/>
    </location>
</feature>
<dbReference type="EMBL" id="FO082276">
    <property type="protein sequence ID" value="CCO15353.1"/>
    <property type="molecule type" value="Genomic_DNA"/>
</dbReference>
<feature type="compositionally biased region" description="Basic and acidic residues" evidence="1">
    <location>
        <begin position="317"/>
        <end position="345"/>
    </location>
</feature>
<keyword evidence="3" id="KW-1185">Reference proteome</keyword>